<organism evidence="2">
    <name type="scientific">viral metagenome</name>
    <dbReference type="NCBI Taxonomy" id="1070528"/>
    <lineage>
        <taxon>unclassified sequences</taxon>
        <taxon>metagenomes</taxon>
        <taxon>organismal metagenomes</taxon>
    </lineage>
</organism>
<gene>
    <name evidence="2" type="ORF">MM415A00224_0047</name>
    <name evidence="1" type="ORF">MM415B00387_0009</name>
</gene>
<reference evidence="2" key="1">
    <citation type="submission" date="2020-03" db="EMBL/GenBank/DDBJ databases">
        <title>The deep terrestrial virosphere.</title>
        <authorList>
            <person name="Holmfeldt K."/>
            <person name="Nilsson E."/>
            <person name="Simone D."/>
            <person name="Lopez-Fernandez M."/>
            <person name="Wu X."/>
            <person name="de Brujin I."/>
            <person name="Lundin D."/>
            <person name="Andersson A."/>
            <person name="Bertilsson S."/>
            <person name="Dopson M."/>
        </authorList>
    </citation>
    <scope>NUCLEOTIDE SEQUENCE</scope>
    <source>
        <strain evidence="2">MM415A00224</strain>
        <strain evidence="1">MM415B00387</strain>
    </source>
</reference>
<dbReference type="EMBL" id="MT141540">
    <property type="protein sequence ID" value="QJA65516.1"/>
    <property type="molecule type" value="Genomic_DNA"/>
</dbReference>
<sequence length="149" mass="16697">MSNCVIYIKGSDKIEQFITDAVKINKRSGVIDINGSNGKRTGINPALFDLKWTADTANPVFDENSHQIGYDKRVSDLTGDGENVSITVPDRSTYCRAVKLRARIADMNEQQVIDHVDTVFGGLNKQQQQSLKYLYLAVWGQVQMDNLSR</sequence>
<protein>
    <submittedName>
        <fullName evidence="2">Uncharacterized protein</fullName>
    </submittedName>
</protein>
<name>A0A6M3KS98_9ZZZZ</name>
<evidence type="ECO:0000313" key="2">
    <source>
        <dbReference type="EMBL" id="QJA84148.1"/>
    </source>
</evidence>
<accession>A0A6M3KS98</accession>
<dbReference type="EMBL" id="MT142524">
    <property type="protein sequence ID" value="QJA84148.1"/>
    <property type="molecule type" value="Genomic_DNA"/>
</dbReference>
<evidence type="ECO:0000313" key="1">
    <source>
        <dbReference type="EMBL" id="QJA65516.1"/>
    </source>
</evidence>
<proteinExistence type="predicted"/>
<dbReference type="AlphaFoldDB" id="A0A6M3KS98"/>